<dbReference type="InterPro" id="IPR010740">
    <property type="entry name" value="Endomucin"/>
</dbReference>
<keyword evidence="2" id="KW-0472">Membrane</keyword>
<dbReference type="KEGG" id="bbis:104994645"/>
<feature type="chain" id="PRO_5027575197" evidence="3">
    <location>
        <begin position="19"/>
        <end position="270"/>
    </location>
</feature>
<feature type="signal peptide" evidence="3">
    <location>
        <begin position="1"/>
        <end position="18"/>
    </location>
</feature>
<keyword evidence="3" id="KW-0732">Signal</keyword>
<keyword evidence="2" id="KW-1133">Transmembrane helix</keyword>
<keyword evidence="2" id="KW-0812">Transmembrane</keyword>
<evidence type="ECO:0000256" key="1">
    <source>
        <dbReference type="SAM" id="MobiDB-lite"/>
    </source>
</evidence>
<dbReference type="PANTHER" id="PTHR15869:SF0">
    <property type="entry name" value="ENDOMUCIN"/>
    <property type="match status" value="1"/>
</dbReference>
<dbReference type="CTD" id="51705"/>
<dbReference type="OrthoDB" id="9632909at2759"/>
<accession>A0A6P3HVJ3</accession>
<feature type="region of interest" description="Disordered" evidence="1">
    <location>
        <begin position="26"/>
        <end position="140"/>
    </location>
</feature>
<dbReference type="RefSeq" id="XP_010846593.1">
    <property type="nucleotide sequence ID" value="XM_010848291.1"/>
</dbReference>
<evidence type="ECO:0000313" key="4">
    <source>
        <dbReference type="Proteomes" id="UP000515208"/>
    </source>
</evidence>
<evidence type="ECO:0000256" key="3">
    <source>
        <dbReference type="SAM" id="SignalP"/>
    </source>
</evidence>
<feature type="region of interest" description="Disordered" evidence="1">
    <location>
        <begin position="154"/>
        <end position="173"/>
    </location>
</feature>
<organism evidence="4 5">
    <name type="scientific">Bison bison bison</name>
    <name type="common">North American plains bison</name>
    <dbReference type="NCBI Taxonomy" id="43346"/>
    <lineage>
        <taxon>Eukaryota</taxon>
        <taxon>Metazoa</taxon>
        <taxon>Chordata</taxon>
        <taxon>Craniata</taxon>
        <taxon>Vertebrata</taxon>
        <taxon>Euteleostomi</taxon>
        <taxon>Mammalia</taxon>
        <taxon>Eutheria</taxon>
        <taxon>Laurasiatheria</taxon>
        <taxon>Artiodactyla</taxon>
        <taxon>Ruminantia</taxon>
        <taxon>Pecora</taxon>
        <taxon>Bovidae</taxon>
        <taxon>Bovinae</taxon>
        <taxon>Bison</taxon>
    </lineage>
</organism>
<dbReference type="Proteomes" id="UP000515208">
    <property type="component" value="Unplaced"/>
</dbReference>
<feature type="transmembrane region" description="Helical" evidence="2">
    <location>
        <begin position="179"/>
        <end position="201"/>
    </location>
</feature>
<protein>
    <submittedName>
        <fullName evidence="5">Endomucin isoform X1</fullName>
    </submittedName>
</protein>
<evidence type="ECO:0000313" key="5">
    <source>
        <dbReference type="RefSeq" id="XP_010846593.1"/>
    </source>
</evidence>
<proteinExistence type="predicted"/>
<dbReference type="AlphaFoldDB" id="A0A6P3HVJ3"/>
<keyword evidence="4" id="KW-1185">Reference proteome</keyword>
<evidence type="ECO:0000256" key="2">
    <source>
        <dbReference type="SAM" id="Phobius"/>
    </source>
</evidence>
<reference evidence="5" key="1">
    <citation type="submission" date="2025-08" db="UniProtKB">
        <authorList>
            <consortium name="RefSeq"/>
        </authorList>
    </citation>
    <scope>IDENTIFICATION</scope>
    <source>
        <tissue evidence="5">Blood</tissue>
    </source>
</reference>
<dbReference type="PANTHER" id="PTHR15869">
    <property type="entry name" value="ENDOMUCIN-RELATED"/>
    <property type="match status" value="1"/>
</dbReference>
<feature type="compositionally biased region" description="Polar residues" evidence="1">
    <location>
        <begin position="81"/>
        <end position="140"/>
    </location>
</feature>
<dbReference type="GeneID" id="104994645"/>
<sequence length="270" mass="28440">MKLLQGTIFCLLLSSISSNDQIADTSATTTPLSTTSEINTTPPTRDTRTSPNGTSSKEAAQMPHLLTPSPVTPNTKGDGASTESIMETKLSTTEATVMSQSLSNAVSTSQSSDSKTETQSSIKATETPVNTSPPEASSFRTATLSSISVTTAEHISPSQGLENAKNASASTTSPSYSSIILPIVIALIVITLSVFVLVGLYRMCWKTDPGTQENGNEQPQSDKESVKLLTVKTISHESGLLFSFNAPWGESPVESILTANPARQSPVPMK</sequence>
<gene>
    <name evidence="5" type="primary">EMCN</name>
</gene>
<name>A0A6P3HVJ3_BISBB</name>
<dbReference type="Pfam" id="PF07010">
    <property type="entry name" value="Endomucin"/>
    <property type="match status" value="1"/>
</dbReference>
<feature type="compositionally biased region" description="Low complexity" evidence="1">
    <location>
        <begin position="26"/>
        <end position="44"/>
    </location>
</feature>